<dbReference type="RefSeq" id="WP_242288110.1">
    <property type="nucleotide sequence ID" value="NZ_JAKKSL010000004.1"/>
</dbReference>
<gene>
    <name evidence="2" type="ORF">L3081_20280</name>
</gene>
<feature type="signal peptide" evidence="1">
    <location>
        <begin position="1"/>
        <end position="18"/>
    </location>
</feature>
<dbReference type="SUPFAM" id="SSF49384">
    <property type="entry name" value="Carbohydrate-binding domain"/>
    <property type="match status" value="1"/>
</dbReference>
<accession>A0ABS9X4Y7</accession>
<evidence type="ECO:0008006" key="4">
    <source>
        <dbReference type="Google" id="ProtNLM"/>
    </source>
</evidence>
<sequence>MKKLLLTLVLLTSFAGNATLINLDLDKTNYLENEVVTAQLNLTSLDYFLGGFVAEVSYDFNALELINWSFGNGFNDGLGHSPYADDSIAGLFYLEDFAYFDADEMVLQANQGTGFTLATLTFRALTAGPQILSVLDSMEVVSLDNNSIDQFNQFDAKFNVTSVPEPASALLFLSSLLLLRTRFSKK</sequence>
<evidence type="ECO:0000313" key="2">
    <source>
        <dbReference type="EMBL" id="MCI2285289.1"/>
    </source>
</evidence>
<comment type="caution">
    <text evidence="2">The sequence shown here is derived from an EMBL/GenBank/DDBJ whole genome shotgun (WGS) entry which is preliminary data.</text>
</comment>
<dbReference type="InterPro" id="IPR008965">
    <property type="entry name" value="CBM2/CBM3_carb-bd_dom_sf"/>
</dbReference>
<organism evidence="2 3">
    <name type="scientific">Colwellia maritima</name>
    <dbReference type="NCBI Taxonomy" id="2912588"/>
    <lineage>
        <taxon>Bacteria</taxon>
        <taxon>Pseudomonadati</taxon>
        <taxon>Pseudomonadota</taxon>
        <taxon>Gammaproteobacteria</taxon>
        <taxon>Alteromonadales</taxon>
        <taxon>Colwelliaceae</taxon>
        <taxon>Colwellia</taxon>
    </lineage>
</organism>
<feature type="chain" id="PRO_5046978423" description="PEP-CTERM sorting domain-containing protein" evidence="1">
    <location>
        <begin position="19"/>
        <end position="186"/>
    </location>
</feature>
<dbReference type="EMBL" id="JAKKSL010000004">
    <property type="protein sequence ID" value="MCI2285289.1"/>
    <property type="molecule type" value="Genomic_DNA"/>
</dbReference>
<reference evidence="2" key="1">
    <citation type="submission" date="2022-01" db="EMBL/GenBank/DDBJ databases">
        <title>Colwellia maritima, isolated from seawater.</title>
        <authorList>
            <person name="Kristyanto S."/>
            <person name="Jung J."/>
            <person name="Jeon C.O."/>
        </authorList>
    </citation>
    <scope>NUCLEOTIDE SEQUENCE</scope>
    <source>
        <strain evidence="2">MSW7</strain>
    </source>
</reference>
<name>A0ABS9X4Y7_9GAMM</name>
<dbReference type="Gene3D" id="2.60.40.680">
    <property type="match status" value="1"/>
</dbReference>
<proteinExistence type="predicted"/>
<keyword evidence="1" id="KW-0732">Signal</keyword>
<evidence type="ECO:0000256" key="1">
    <source>
        <dbReference type="SAM" id="SignalP"/>
    </source>
</evidence>
<keyword evidence="3" id="KW-1185">Reference proteome</keyword>
<evidence type="ECO:0000313" key="3">
    <source>
        <dbReference type="Proteomes" id="UP001139646"/>
    </source>
</evidence>
<dbReference type="Proteomes" id="UP001139646">
    <property type="component" value="Unassembled WGS sequence"/>
</dbReference>
<protein>
    <recommendedName>
        <fullName evidence="4">PEP-CTERM sorting domain-containing protein</fullName>
    </recommendedName>
</protein>